<dbReference type="SUPFAM" id="SSF103473">
    <property type="entry name" value="MFS general substrate transporter"/>
    <property type="match status" value="1"/>
</dbReference>
<feature type="transmembrane region" description="Helical" evidence="9">
    <location>
        <begin position="347"/>
        <end position="367"/>
    </location>
</feature>
<reference evidence="11 12" key="1">
    <citation type="submission" date="2016-03" db="EMBL/GenBank/DDBJ databases">
        <title>Draft genome sequence of the Fonsecaea monophora CBS 269.37.</title>
        <authorList>
            <person name="Bombassaro A."/>
            <person name="Vinicius W.A."/>
            <person name="De Hoog S."/>
            <person name="Sun J."/>
            <person name="Souza E.M."/>
            <person name="Raittz R.T."/>
            <person name="Costa F."/>
            <person name="Leao A.C."/>
            <person name="Tadra-Sfeir M.Z."/>
            <person name="Baura V."/>
            <person name="Balsanelli E."/>
            <person name="Pedrosa F.O."/>
            <person name="Moreno L.F."/>
            <person name="Steffens M.B."/>
            <person name="Xi L."/>
            <person name="Bocca A.L."/>
            <person name="Felipe M.S."/>
            <person name="Teixeira M."/>
            <person name="Telles Filho F.Q."/>
            <person name="Azevedo C.M."/>
            <person name="Gomes R."/>
            <person name="Vicente V.A."/>
        </authorList>
    </citation>
    <scope>NUCLEOTIDE SEQUENCE [LARGE SCALE GENOMIC DNA]</scope>
    <source>
        <strain evidence="11 12">CBS 269.37</strain>
    </source>
</reference>
<dbReference type="Gene3D" id="1.20.1250.20">
    <property type="entry name" value="MFS general substrate transporter like domains"/>
    <property type="match status" value="2"/>
</dbReference>
<feature type="transmembrane region" description="Helical" evidence="9">
    <location>
        <begin position="169"/>
        <end position="193"/>
    </location>
</feature>
<keyword evidence="6 9" id="KW-0472">Membrane</keyword>
<dbReference type="PANTHER" id="PTHR43791:SF37">
    <property type="entry name" value="MAJOR FACILITATOR SUPERFAMILY (MFS) PROFILE DOMAIN-CONTAINING PROTEIN"/>
    <property type="match status" value="1"/>
</dbReference>
<dbReference type="InterPro" id="IPR020846">
    <property type="entry name" value="MFS_dom"/>
</dbReference>
<dbReference type="EMBL" id="LVKK01000058">
    <property type="protein sequence ID" value="OAG38272.1"/>
    <property type="molecule type" value="Genomic_DNA"/>
</dbReference>
<feature type="domain" description="Major facilitator superfamily (MFS) profile" evidence="10">
    <location>
        <begin position="77"/>
        <end position="495"/>
    </location>
</feature>
<evidence type="ECO:0000256" key="2">
    <source>
        <dbReference type="ARBA" id="ARBA00022448"/>
    </source>
</evidence>
<feature type="transmembrane region" description="Helical" evidence="9">
    <location>
        <begin position="405"/>
        <end position="425"/>
    </location>
</feature>
<accession>A0A177F4J9</accession>
<comment type="caution">
    <text evidence="11">The sequence shown here is derived from an EMBL/GenBank/DDBJ whole genome shotgun (WGS) entry which is preliminary data.</text>
</comment>
<comment type="similarity">
    <text evidence="7">Belongs to the major facilitator superfamily. Allantoate permease family.</text>
</comment>
<evidence type="ECO:0000256" key="3">
    <source>
        <dbReference type="ARBA" id="ARBA00022475"/>
    </source>
</evidence>
<dbReference type="AlphaFoldDB" id="A0A177F4J9"/>
<evidence type="ECO:0000256" key="7">
    <source>
        <dbReference type="ARBA" id="ARBA00037968"/>
    </source>
</evidence>
<organism evidence="11 12">
    <name type="scientific">Fonsecaea monophora</name>
    <dbReference type="NCBI Taxonomy" id="254056"/>
    <lineage>
        <taxon>Eukaryota</taxon>
        <taxon>Fungi</taxon>
        <taxon>Dikarya</taxon>
        <taxon>Ascomycota</taxon>
        <taxon>Pezizomycotina</taxon>
        <taxon>Eurotiomycetes</taxon>
        <taxon>Chaetothyriomycetidae</taxon>
        <taxon>Chaetothyriales</taxon>
        <taxon>Herpotrichiellaceae</taxon>
        <taxon>Fonsecaea</taxon>
    </lineage>
</organism>
<dbReference type="GO" id="GO:0005886">
    <property type="term" value="C:plasma membrane"/>
    <property type="evidence" value="ECO:0007669"/>
    <property type="project" value="UniProtKB-SubCell"/>
</dbReference>
<dbReference type="GeneID" id="34602652"/>
<evidence type="ECO:0000256" key="1">
    <source>
        <dbReference type="ARBA" id="ARBA00004651"/>
    </source>
</evidence>
<feature type="transmembrane region" description="Helical" evidence="9">
    <location>
        <begin position="237"/>
        <end position="259"/>
    </location>
</feature>
<evidence type="ECO:0000256" key="6">
    <source>
        <dbReference type="ARBA" id="ARBA00023136"/>
    </source>
</evidence>
<feature type="transmembrane region" description="Helical" evidence="9">
    <location>
        <begin position="437"/>
        <end position="456"/>
    </location>
</feature>
<keyword evidence="4 9" id="KW-0812">Transmembrane</keyword>
<feature type="transmembrane region" description="Helical" evidence="9">
    <location>
        <begin position="379"/>
        <end position="399"/>
    </location>
</feature>
<feature type="region of interest" description="Disordered" evidence="8">
    <location>
        <begin position="506"/>
        <end position="534"/>
    </location>
</feature>
<sequence length="549" mass="60948">MANKAESLTIDPKPNQGPGATVFVTKSILTTSDEADADAATKHTKSRPWHSVLRYVWDDPGKSKEEKWFLLKLDLCLLSISCLGYFSKSLDQANINNAYVSGMKEALHMDGSELTYASNVFTAGYVLGQLPAVILARHVRPSILLPTMELLWTVFTFCMSAVTTTSQMYGLRFLLAVCEGTYFPSVVYIIGSWYTKRELAKRMTIFYATAPIAAMFSGYLQAGAYKGLNGRLGHSGWQWLFIICGVVSLPIALIGYVLFPDFPETTRAIYLTERERELARARMLNEGMKPLGASAWDRTKIFKLAKQWQFWLLPLGYFFVQTGFPVQQPAFALWLKSTNHTVYEINVWTTGQFAVAAVSQVVAGMLSDSPLFQGRRRQSLLLLQVPCLIGSIIIAVWDVPDGAKFTGYYLCFTAMGVPGIYFSWFSSLIPHDHEFRGFVIATSNMFSYIMGIWWSLTVWRTVLAPKFHAAFIASSCLGCALIALAFVIRVLEKRDQRKRAAAAALDAGTGVDDDEDEEKTTAKDVKKSSSQVDPAVAAKTGIGLEVVKV</sequence>
<keyword evidence="2" id="KW-0813">Transport</keyword>
<proteinExistence type="inferred from homology"/>
<evidence type="ECO:0000256" key="5">
    <source>
        <dbReference type="ARBA" id="ARBA00022989"/>
    </source>
</evidence>
<evidence type="ECO:0000256" key="8">
    <source>
        <dbReference type="SAM" id="MobiDB-lite"/>
    </source>
</evidence>
<feature type="transmembrane region" description="Helical" evidence="9">
    <location>
        <begin position="205"/>
        <end position="225"/>
    </location>
</feature>
<evidence type="ECO:0000256" key="4">
    <source>
        <dbReference type="ARBA" id="ARBA00022692"/>
    </source>
</evidence>
<comment type="subcellular location">
    <subcellularLocation>
        <location evidence="1">Cell membrane</location>
        <topology evidence="1">Multi-pass membrane protein</topology>
    </subcellularLocation>
</comment>
<keyword evidence="5 9" id="KW-1133">Transmembrane helix</keyword>
<dbReference type="FunFam" id="1.20.1250.20:FF:000065">
    <property type="entry name" value="Putative MFS pantothenate transporter"/>
    <property type="match status" value="1"/>
</dbReference>
<gene>
    <name evidence="11" type="ORF">AYO21_07498</name>
</gene>
<feature type="transmembrane region" description="Helical" evidence="9">
    <location>
        <begin position="143"/>
        <end position="163"/>
    </location>
</feature>
<dbReference type="RefSeq" id="XP_022510224.1">
    <property type="nucleotide sequence ID" value="XM_022657453.1"/>
</dbReference>
<dbReference type="FunFam" id="1.20.1250.20:FF:000386">
    <property type="entry name" value="MFS general substrate transporter"/>
    <property type="match status" value="1"/>
</dbReference>
<dbReference type="PROSITE" id="PS50850">
    <property type="entry name" value="MFS"/>
    <property type="match status" value="1"/>
</dbReference>
<dbReference type="GO" id="GO:0022857">
    <property type="term" value="F:transmembrane transporter activity"/>
    <property type="evidence" value="ECO:0007669"/>
    <property type="project" value="InterPro"/>
</dbReference>
<dbReference type="InterPro" id="IPR011701">
    <property type="entry name" value="MFS"/>
</dbReference>
<dbReference type="PANTHER" id="PTHR43791">
    <property type="entry name" value="PERMEASE-RELATED"/>
    <property type="match status" value="1"/>
</dbReference>
<keyword evidence="3" id="KW-1003">Cell membrane</keyword>
<name>A0A177F4J9_9EURO</name>
<evidence type="ECO:0000313" key="11">
    <source>
        <dbReference type="EMBL" id="OAG38272.1"/>
    </source>
</evidence>
<dbReference type="OrthoDB" id="3639251at2759"/>
<feature type="transmembrane region" description="Helical" evidence="9">
    <location>
        <begin position="308"/>
        <end position="327"/>
    </location>
</feature>
<evidence type="ECO:0000256" key="9">
    <source>
        <dbReference type="SAM" id="Phobius"/>
    </source>
</evidence>
<keyword evidence="12" id="KW-1185">Reference proteome</keyword>
<protein>
    <recommendedName>
        <fullName evidence="10">Major facilitator superfamily (MFS) profile domain-containing protein</fullName>
    </recommendedName>
</protein>
<dbReference type="Proteomes" id="UP000077002">
    <property type="component" value="Unassembled WGS sequence"/>
</dbReference>
<evidence type="ECO:0000259" key="10">
    <source>
        <dbReference type="PROSITE" id="PS50850"/>
    </source>
</evidence>
<evidence type="ECO:0000313" key="12">
    <source>
        <dbReference type="Proteomes" id="UP000077002"/>
    </source>
</evidence>
<feature type="transmembrane region" description="Helical" evidence="9">
    <location>
        <begin position="468"/>
        <end position="491"/>
    </location>
</feature>
<dbReference type="Pfam" id="PF07690">
    <property type="entry name" value="MFS_1"/>
    <property type="match status" value="1"/>
</dbReference>
<dbReference type="InterPro" id="IPR036259">
    <property type="entry name" value="MFS_trans_sf"/>
</dbReference>